<keyword evidence="2" id="KW-1185">Reference proteome</keyword>
<dbReference type="AlphaFoldDB" id="F4QQA1"/>
<proteinExistence type="predicted"/>
<dbReference type="HOGENOM" id="CLU_3004076_0_0_5"/>
<dbReference type="Proteomes" id="UP000006512">
    <property type="component" value="Unassembled WGS sequence"/>
</dbReference>
<sequence length="56" mass="6524">MEGHFPAQAEAHQTALIRATPGVVFGFKERRRFTRRCHDFLISRWGVVPRTLRTQS</sequence>
<organism evidence="1 2">
    <name type="scientific">Asticcacaulis biprosthecium C19</name>
    <dbReference type="NCBI Taxonomy" id="715226"/>
    <lineage>
        <taxon>Bacteria</taxon>
        <taxon>Pseudomonadati</taxon>
        <taxon>Pseudomonadota</taxon>
        <taxon>Alphaproteobacteria</taxon>
        <taxon>Caulobacterales</taxon>
        <taxon>Caulobacteraceae</taxon>
        <taxon>Asticcacaulis</taxon>
    </lineage>
</organism>
<reference evidence="2" key="1">
    <citation type="submission" date="2011-03" db="EMBL/GenBank/DDBJ databases">
        <title>Draft genome sequence of Brevundimonas diminuta.</title>
        <authorList>
            <person name="Brown P.J.B."/>
            <person name="Buechlein A."/>
            <person name="Hemmerich C."/>
            <person name="Brun Y.V."/>
        </authorList>
    </citation>
    <scope>NUCLEOTIDE SEQUENCE [LARGE SCALE GENOMIC DNA]</scope>
    <source>
        <strain evidence="2">C19</strain>
    </source>
</reference>
<evidence type="ECO:0000313" key="1">
    <source>
        <dbReference type="EMBL" id="EGF90388.1"/>
    </source>
</evidence>
<dbReference type="EMBL" id="GL883079">
    <property type="protein sequence ID" value="EGF90388.1"/>
    <property type="molecule type" value="Genomic_DNA"/>
</dbReference>
<accession>F4QQA1</accession>
<name>F4QQA1_9CAUL</name>
<evidence type="ECO:0000313" key="2">
    <source>
        <dbReference type="Proteomes" id="UP000006512"/>
    </source>
</evidence>
<protein>
    <submittedName>
        <fullName evidence="1">Uncharacterized protein</fullName>
    </submittedName>
</protein>
<gene>
    <name evidence="1" type="ORF">ABI_34090</name>
</gene>